<evidence type="ECO:0000259" key="2">
    <source>
        <dbReference type="Pfam" id="PF13439"/>
    </source>
</evidence>
<dbReference type="Pfam" id="PF13439">
    <property type="entry name" value="Glyco_transf_4"/>
    <property type="match status" value="1"/>
</dbReference>
<protein>
    <submittedName>
        <fullName evidence="3">Glycosyl transferase family 1</fullName>
    </submittedName>
</protein>
<dbReference type="PANTHER" id="PTHR45947:SF3">
    <property type="entry name" value="SULFOQUINOVOSYL TRANSFERASE SQD2"/>
    <property type="match status" value="1"/>
</dbReference>
<dbReference type="HOGENOM" id="CLU_009583_0_3_6"/>
<gene>
    <name evidence="3" type="ORF">AU15_15370</name>
</gene>
<dbReference type="EMBL" id="CP007152">
    <property type="protein sequence ID" value="AHI32142.1"/>
    <property type="molecule type" value="Genomic_DNA"/>
</dbReference>
<evidence type="ECO:0000313" key="4">
    <source>
        <dbReference type="Proteomes" id="UP000035081"/>
    </source>
</evidence>
<dbReference type="RefSeq" id="WP_041334821.1">
    <property type="nucleotide sequence ID" value="NZ_JAYMEP010000001.1"/>
</dbReference>
<proteinExistence type="predicted"/>
<dbReference type="AlphaFoldDB" id="W5YSC1"/>
<dbReference type="InterPro" id="IPR028098">
    <property type="entry name" value="Glyco_trans_4-like_N"/>
</dbReference>
<dbReference type="InterPro" id="IPR050194">
    <property type="entry name" value="Glycosyltransferase_grp1"/>
</dbReference>
<dbReference type="SUPFAM" id="SSF53756">
    <property type="entry name" value="UDP-Glycosyltransferase/glycogen phosphorylase"/>
    <property type="match status" value="1"/>
</dbReference>
<dbReference type="CDD" id="cd03811">
    <property type="entry name" value="GT4_GT28_WabH-like"/>
    <property type="match status" value="1"/>
</dbReference>
<evidence type="ECO:0000259" key="1">
    <source>
        <dbReference type="Pfam" id="PF00534"/>
    </source>
</evidence>
<dbReference type="InterPro" id="IPR001296">
    <property type="entry name" value="Glyco_trans_1"/>
</dbReference>
<evidence type="ECO:0000313" key="3">
    <source>
        <dbReference type="EMBL" id="AHI32142.1"/>
    </source>
</evidence>
<reference evidence="3 4" key="1">
    <citation type="journal article" date="2014" name="Genome Announc.">
        <title>Draft Genome Sequences of Marinobacter similis A3d10T and Marinobacter salarius R9SW1T.</title>
        <authorList>
            <person name="Ivanova E.P."/>
            <person name="Ng H.J."/>
            <person name="Webb H.K."/>
            <person name="Feng G."/>
            <person name="Oshima K."/>
            <person name="Hattori M."/>
            <person name="Ohkuma M."/>
            <person name="Sergeev A.F."/>
            <person name="Mikhailov V.V."/>
            <person name="Crawford R.J."/>
            <person name="Sawabe T."/>
        </authorList>
    </citation>
    <scope>NUCLEOTIDE SEQUENCE [LARGE SCALE GENOMIC DNA]</scope>
    <source>
        <strain evidence="4">A3d10 and R9SW1</strain>
    </source>
</reference>
<dbReference type="KEGG" id="msr:AU15_15370"/>
<keyword evidence="3" id="KW-0808">Transferase</keyword>
<sequence>MNVDFRPKVLHLIDSGGLYGAERMLLSLVMGQVHSGLMPMILSAGKPGEGEKPIEAEARRLGLPVKLWRMKPGLNLCGAKAILDWANDQDFQLIHSHGYKFNVLMGLWPESIRKIPLIATLHGYVRAKRFTKAWVYETIDRLILTRLWRVVLVSEAMKRQVPEKIARSSTTLVIPNGMNTSSIRESAAKEPADTVSGFLSRFDSIVLGVGRLSAEKGFDRLLEAFAVLRQSHESSGLIIIGEGKQRAVLEKQVSDLGLRNCVLLPGYVDEVPAVMKRSDVLCMPSLTEGLPITLLEAMAVGIPIVACDVGEIDKVLGHGAGGLIVRYEGASQLGGELAAVLDHKDSVDEQVKWARNRVETDYSANAMMESYLAVYRQVTQ</sequence>
<name>W5YSC1_9GAMM</name>
<dbReference type="Proteomes" id="UP000035081">
    <property type="component" value="Chromosome"/>
</dbReference>
<feature type="domain" description="Glycosyltransferase subfamily 4-like N-terminal" evidence="2">
    <location>
        <begin position="20"/>
        <end position="181"/>
    </location>
</feature>
<dbReference type="PANTHER" id="PTHR45947">
    <property type="entry name" value="SULFOQUINOVOSYL TRANSFERASE SQD2"/>
    <property type="match status" value="1"/>
</dbReference>
<dbReference type="Gene3D" id="3.40.50.2000">
    <property type="entry name" value="Glycogen Phosphorylase B"/>
    <property type="match status" value="2"/>
</dbReference>
<dbReference type="Pfam" id="PF00534">
    <property type="entry name" value="Glycos_transf_1"/>
    <property type="match status" value="1"/>
</dbReference>
<dbReference type="GO" id="GO:0016757">
    <property type="term" value="F:glycosyltransferase activity"/>
    <property type="evidence" value="ECO:0007669"/>
    <property type="project" value="InterPro"/>
</dbReference>
<accession>W5YSC1</accession>
<organism evidence="3 4">
    <name type="scientific">Marinobacter salarius</name>
    <dbReference type="NCBI Taxonomy" id="1420917"/>
    <lineage>
        <taxon>Bacteria</taxon>
        <taxon>Pseudomonadati</taxon>
        <taxon>Pseudomonadota</taxon>
        <taxon>Gammaproteobacteria</taxon>
        <taxon>Pseudomonadales</taxon>
        <taxon>Marinobacteraceae</taxon>
        <taxon>Marinobacter</taxon>
    </lineage>
</organism>
<feature type="domain" description="Glycosyl transferase family 1" evidence="1">
    <location>
        <begin position="204"/>
        <end position="355"/>
    </location>
</feature>